<dbReference type="EMBL" id="CP031699">
    <property type="protein sequence ID" value="QEY25071.1"/>
    <property type="molecule type" value="Genomic_DNA"/>
</dbReference>
<dbReference type="SUPFAM" id="SSF52540">
    <property type="entry name" value="P-loop containing nucleoside triphosphate hydrolases"/>
    <property type="match status" value="1"/>
</dbReference>
<keyword evidence="5" id="KW-0819">tRNA processing</keyword>
<dbReference type="GO" id="GO:0016740">
    <property type="term" value="F:transferase activity"/>
    <property type="evidence" value="ECO:0007669"/>
    <property type="project" value="UniProtKB-KW"/>
</dbReference>
<evidence type="ECO:0000256" key="4">
    <source>
        <dbReference type="ARBA" id="ARBA00022490"/>
    </source>
</evidence>
<evidence type="ECO:0000256" key="3">
    <source>
        <dbReference type="ARBA" id="ARBA00019010"/>
    </source>
</evidence>
<dbReference type="Gene3D" id="3.40.50.300">
    <property type="entry name" value="P-loop containing nucleotide triphosphate hydrolases"/>
    <property type="match status" value="1"/>
</dbReference>
<keyword evidence="7" id="KW-0547">Nucleotide-binding</keyword>
<protein>
    <recommendedName>
        <fullName evidence="3">tRNA threonylcarbamoyladenosine biosynthesis protein TsaE</fullName>
    </recommendedName>
    <alternativeName>
        <fullName evidence="10">t(6)A37 threonylcarbamoyladenosine biosynthesis protein TsaE</fullName>
    </alternativeName>
</protein>
<evidence type="ECO:0000256" key="9">
    <source>
        <dbReference type="ARBA" id="ARBA00022842"/>
    </source>
</evidence>
<dbReference type="RefSeq" id="WP_123794838.1">
    <property type="nucleotide sequence ID" value="NZ_CP031699.1"/>
</dbReference>
<name>A0A5P3MWD5_NEIAN</name>
<accession>A0A5P3MWD5</accession>
<dbReference type="CDD" id="cd01983">
    <property type="entry name" value="SIMIBI"/>
    <property type="match status" value="1"/>
</dbReference>
<dbReference type="OrthoDB" id="9800307at2"/>
<dbReference type="InterPro" id="IPR003442">
    <property type="entry name" value="T6A_TsaE"/>
</dbReference>
<keyword evidence="12" id="KW-1185">Reference proteome</keyword>
<keyword evidence="9" id="KW-0460">Magnesium</keyword>
<dbReference type="GO" id="GO:0005524">
    <property type="term" value="F:ATP binding"/>
    <property type="evidence" value="ECO:0007669"/>
    <property type="project" value="UniProtKB-KW"/>
</dbReference>
<dbReference type="GO" id="GO:0046872">
    <property type="term" value="F:metal ion binding"/>
    <property type="evidence" value="ECO:0007669"/>
    <property type="project" value="UniProtKB-KW"/>
</dbReference>
<dbReference type="InterPro" id="IPR027417">
    <property type="entry name" value="P-loop_NTPase"/>
</dbReference>
<evidence type="ECO:0000256" key="6">
    <source>
        <dbReference type="ARBA" id="ARBA00022723"/>
    </source>
</evidence>
<evidence type="ECO:0000256" key="2">
    <source>
        <dbReference type="ARBA" id="ARBA00007599"/>
    </source>
</evidence>
<evidence type="ECO:0000313" key="11">
    <source>
        <dbReference type="EMBL" id="QEY25071.1"/>
    </source>
</evidence>
<dbReference type="KEGG" id="naq:D0T90_08970"/>
<dbReference type="Pfam" id="PF02367">
    <property type="entry name" value="TsaE"/>
    <property type="match status" value="1"/>
</dbReference>
<keyword evidence="6" id="KW-0479">Metal-binding</keyword>
<dbReference type="GO" id="GO:0005737">
    <property type="term" value="C:cytoplasm"/>
    <property type="evidence" value="ECO:0007669"/>
    <property type="project" value="UniProtKB-SubCell"/>
</dbReference>
<organism evidence="11 12">
    <name type="scientific">Neisseria animalis</name>
    <dbReference type="NCBI Taxonomy" id="492"/>
    <lineage>
        <taxon>Bacteria</taxon>
        <taxon>Pseudomonadati</taxon>
        <taxon>Pseudomonadota</taxon>
        <taxon>Betaproteobacteria</taxon>
        <taxon>Neisseriales</taxon>
        <taxon>Neisseriaceae</taxon>
        <taxon>Neisseria</taxon>
    </lineage>
</organism>
<evidence type="ECO:0000256" key="8">
    <source>
        <dbReference type="ARBA" id="ARBA00022840"/>
    </source>
</evidence>
<sequence length="156" mass="17091">MTDNAAVSRFLPDEEATLALGAEWAQSLAAPLVVYLQGDLGAGKTTFTRGLLRGLRHEGAVKSPTYAIVESYPFDGFTLHHFDLYRFSMPEEWEDAGLDDLFGADCVCLIEWPQQGGEFTPAADITVSLEHAGEGRRFTAAAHTDKGRKSLEAWLN</sequence>
<keyword evidence="8" id="KW-0067">ATP-binding</keyword>
<evidence type="ECO:0000313" key="12">
    <source>
        <dbReference type="Proteomes" id="UP000325536"/>
    </source>
</evidence>
<comment type="subcellular location">
    <subcellularLocation>
        <location evidence="1">Cytoplasm</location>
    </subcellularLocation>
</comment>
<dbReference type="NCBIfam" id="TIGR00150">
    <property type="entry name" value="T6A_YjeE"/>
    <property type="match status" value="1"/>
</dbReference>
<gene>
    <name evidence="11" type="primary">tsaE</name>
    <name evidence="11" type="ORF">D0T90_08970</name>
</gene>
<dbReference type="GO" id="GO:0002949">
    <property type="term" value="P:tRNA threonylcarbamoyladenosine modification"/>
    <property type="evidence" value="ECO:0007669"/>
    <property type="project" value="InterPro"/>
</dbReference>
<keyword evidence="4" id="KW-0963">Cytoplasm</keyword>
<dbReference type="PANTHER" id="PTHR33540:SF2">
    <property type="entry name" value="TRNA THREONYLCARBAMOYLADENOSINE BIOSYNTHESIS PROTEIN TSAE"/>
    <property type="match status" value="1"/>
</dbReference>
<dbReference type="PANTHER" id="PTHR33540">
    <property type="entry name" value="TRNA THREONYLCARBAMOYLADENOSINE BIOSYNTHESIS PROTEIN TSAE"/>
    <property type="match status" value="1"/>
</dbReference>
<evidence type="ECO:0000256" key="10">
    <source>
        <dbReference type="ARBA" id="ARBA00032441"/>
    </source>
</evidence>
<evidence type="ECO:0000256" key="7">
    <source>
        <dbReference type="ARBA" id="ARBA00022741"/>
    </source>
</evidence>
<comment type="similarity">
    <text evidence="2">Belongs to the TsaE family.</text>
</comment>
<evidence type="ECO:0000256" key="5">
    <source>
        <dbReference type="ARBA" id="ARBA00022694"/>
    </source>
</evidence>
<keyword evidence="11" id="KW-0808">Transferase</keyword>
<proteinExistence type="inferred from homology"/>
<dbReference type="Proteomes" id="UP000325536">
    <property type="component" value="Chromosome"/>
</dbReference>
<dbReference type="AlphaFoldDB" id="A0A5P3MWD5"/>
<reference evidence="11 12" key="1">
    <citation type="submission" date="2018-08" db="EMBL/GenBank/DDBJ databases">
        <title>Neisseria animalis ATCC 49930 complete genome.</title>
        <authorList>
            <person name="Veseli I.A."/>
            <person name="Mascarenhas dos Santos A.C."/>
            <person name="Buttler R."/>
            <person name="Pombert J.-F."/>
        </authorList>
    </citation>
    <scope>NUCLEOTIDE SEQUENCE [LARGE SCALE GENOMIC DNA]</scope>
    <source>
        <strain evidence="11 12">ATCC 49930</strain>
    </source>
</reference>
<evidence type="ECO:0000256" key="1">
    <source>
        <dbReference type="ARBA" id="ARBA00004496"/>
    </source>
</evidence>